<feature type="region of interest" description="Disordered" evidence="1">
    <location>
        <begin position="322"/>
        <end position="352"/>
    </location>
</feature>
<proteinExistence type="predicted"/>
<evidence type="ECO:0000313" key="3">
    <source>
        <dbReference type="Proteomes" id="UP001180020"/>
    </source>
</evidence>
<sequence>MEKRRKILEIRQRLDKTLASPNLTNEESINTLVKSQLLRSPFEGDIENVVKKRSMEVSNFLKMLRSASSNDKEELKAHGESHNDWKIKQDNDQLRVLYREGPQGTPYHTLLAEGCVDGPIDVCLCVSWEVGLYKKWWPQYSIPPFKIINANSLQKVRIGEEISLVRVKVPWPMSDREAVLHYYELEYFEEDLVLILLNTICDKEDVDISTHGYTRNGIPDAKDAIRLDLVGGFVLQKVSSNKSYFRAIANMDIKVDFLPPSLINFISRQLIGNGHKLYQKALASIAIDDDDYNHALEEPMYVRIREGQKSDKNLEIVDEVKSTGHHIEEPPDEASQVTVPMADRSRVSELKK</sequence>
<dbReference type="PANTHER" id="PTHR34560">
    <property type="entry name" value="POLYKETIDE CYCLASE/DEHYDRASE/LIPID TRANSPORT SUPERFAMILY PROTEIN"/>
    <property type="match status" value="1"/>
</dbReference>
<keyword evidence="3" id="KW-1185">Reference proteome</keyword>
<name>A0AAV9ECS1_ACOCL</name>
<evidence type="ECO:0000313" key="2">
    <source>
        <dbReference type="EMBL" id="KAK1309817.1"/>
    </source>
</evidence>
<dbReference type="PANTHER" id="PTHR34560:SF1">
    <property type="entry name" value="START DOMAIN-CONTAINING PROTEIN"/>
    <property type="match status" value="1"/>
</dbReference>
<dbReference type="AlphaFoldDB" id="A0AAV9ECS1"/>
<evidence type="ECO:0000256" key="1">
    <source>
        <dbReference type="SAM" id="MobiDB-lite"/>
    </source>
</evidence>
<organism evidence="2 3">
    <name type="scientific">Acorus calamus</name>
    <name type="common">Sweet flag</name>
    <dbReference type="NCBI Taxonomy" id="4465"/>
    <lineage>
        <taxon>Eukaryota</taxon>
        <taxon>Viridiplantae</taxon>
        <taxon>Streptophyta</taxon>
        <taxon>Embryophyta</taxon>
        <taxon>Tracheophyta</taxon>
        <taxon>Spermatophyta</taxon>
        <taxon>Magnoliopsida</taxon>
        <taxon>Liliopsida</taxon>
        <taxon>Acoraceae</taxon>
        <taxon>Acorus</taxon>
    </lineage>
</organism>
<reference evidence="2" key="1">
    <citation type="journal article" date="2023" name="Nat. Commun.">
        <title>Diploid and tetraploid genomes of Acorus and the evolution of monocots.</title>
        <authorList>
            <person name="Ma L."/>
            <person name="Liu K.W."/>
            <person name="Li Z."/>
            <person name="Hsiao Y.Y."/>
            <person name="Qi Y."/>
            <person name="Fu T."/>
            <person name="Tang G.D."/>
            <person name="Zhang D."/>
            <person name="Sun W.H."/>
            <person name="Liu D.K."/>
            <person name="Li Y."/>
            <person name="Chen G.Z."/>
            <person name="Liu X.D."/>
            <person name="Liao X.Y."/>
            <person name="Jiang Y.T."/>
            <person name="Yu X."/>
            <person name="Hao Y."/>
            <person name="Huang J."/>
            <person name="Zhao X.W."/>
            <person name="Ke S."/>
            <person name="Chen Y.Y."/>
            <person name="Wu W.L."/>
            <person name="Hsu J.L."/>
            <person name="Lin Y.F."/>
            <person name="Huang M.D."/>
            <person name="Li C.Y."/>
            <person name="Huang L."/>
            <person name="Wang Z.W."/>
            <person name="Zhao X."/>
            <person name="Zhong W.Y."/>
            <person name="Peng D.H."/>
            <person name="Ahmad S."/>
            <person name="Lan S."/>
            <person name="Zhang J.S."/>
            <person name="Tsai W.C."/>
            <person name="Van de Peer Y."/>
            <person name="Liu Z.J."/>
        </authorList>
    </citation>
    <scope>NUCLEOTIDE SEQUENCE</scope>
    <source>
        <strain evidence="2">CP</strain>
    </source>
</reference>
<dbReference type="SUPFAM" id="SSF55961">
    <property type="entry name" value="Bet v1-like"/>
    <property type="match status" value="1"/>
</dbReference>
<feature type="compositionally biased region" description="Basic and acidic residues" evidence="1">
    <location>
        <begin position="343"/>
        <end position="352"/>
    </location>
</feature>
<dbReference type="Gene3D" id="3.30.530.20">
    <property type="match status" value="1"/>
</dbReference>
<dbReference type="Proteomes" id="UP001180020">
    <property type="component" value="Unassembled WGS sequence"/>
</dbReference>
<gene>
    <name evidence="2" type="ORF">QJS10_CPA08g00004</name>
</gene>
<dbReference type="EMBL" id="JAUJYO010000008">
    <property type="protein sequence ID" value="KAK1309817.1"/>
    <property type="molecule type" value="Genomic_DNA"/>
</dbReference>
<protein>
    <submittedName>
        <fullName evidence="2">Uncharacterized protein</fullName>
    </submittedName>
</protein>
<accession>A0AAV9ECS1</accession>
<reference evidence="2" key="2">
    <citation type="submission" date="2023-06" db="EMBL/GenBank/DDBJ databases">
        <authorList>
            <person name="Ma L."/>
            <person name="Liu K.-W."/>
            <person name="Li Z."/>
            <person name="Hsiao Y.-Y."/>
            <person name="Qi Y."/>
            <person name="Fu T."/>
            <person name="Tang G."/>
            <person name="Zhang D."/>
            <person name="Sun W.-H."/>
            <person name="Liu D.-K."/>
            <person name="Li Y."/>
            <person name="Chen G.-Z."/>
            <person name="Liu X.-D."/>
            <person name="Liao X.-Y."/>
            <person name="Jiang Y.-T."/>
            <person name="Yu X."/>
            <person name="Hao Y."/>
            <person name="Huang J."/>
            <person name="Zhao X.-W."/>
            <person name="Ke S."/>
            <person name="Chen Y.-Y."/>
            <person name="Wu W.-L."/>
            <person name="Hsu J.-L."/>
            <person name="Lin Y.-F."/>
            <person name="Huang M.-D."/>
            <person name="Li C.-Y."/>
            <person name="Huang L."/>
            <person name="Wang Z.-W."/>
            <person name="Zhao X."/>
            <person name="Zhong W.-Y."/>
            <person name="Peng D.-H."/>
            <person name="Ahmad S."/>
            <person name="Lan S."/>
            <person name="Zhang J.-S."/>
            <person name="Tsai W.-C."/>
            <person name="Van De Peer Y."/>
            <person name="Liu Z.-J."/>
        </authorList>
    </citation>
    <scope>NUCLEOTIDE SEQUENCE</scope>
    <source>
        <strain evidence="2">CP</strain>
        <tissue evidence="2">Leaves</tissue>
    </source>
</reference>
<comment type="caution">
    <text evidence="2">The sequence shown here is derived from an EMBL/GenBank/DDBJ whole genome shotgun (WGS) entry which is preliminary data.</text>
</comment>
<dbReference type="InterPro" id="IPR023393">
    <property type="entry name" value="START-like_dom_sf"/>
</dbReference>